<feature type="domain" description="C2H2-type" evidence="11">
    <location>
        <begin position="259"/>
        <end position="286"/>
    </location>
</feature>
<protein>
    <recommendedName>
        <fullName evidence="11">C2H2-type domain-containing protein</fullName>
    </recommendedName>
</protein>
<feature type="compositionally biased region" description="Low complexity" evidence="10">
    <location>
        <begin position="72"/>
        <end position="93"/>
    </location>
</feature>
<keyword evidence="6" id="KW-0805">Transcription regulation</keyword>
<feature type="region of interest" description="Disordered" evidence="10">
    <location>
        <begin position="72"/>
        <end position="137"/>
    </location>
</feature>
<dbReference type="AlphaFoldDB" id="A0A2V1AN66"/>
<feature type="compositionally biased region" description="Polar residues" evidence="10">
    <location>
        <begin position="104"/>
        <end position="125"/>
    </location>
</feature>
<dbReference type="PROSITE" id="PS00028">
    <property type="entry name" value="ZINC_FINGER_C2H2_1"/>
    <property type="match status" value="2"/>
</dbReference>
<evidence type="ECO:0000259" key="11">
    <source>
        <dbReference type="PROSITE" id="PS50157"/>
    </source>
</evidence>
<keyword evidence="8" id="KW-0539">Nucleus</keyword>
<dbReference type="EMBL" id="PKFO01000001">
    <property type="protein sequence ID" value="PVH19162.1"/>
    <property type="molecule type" value="Genomic_DNA"/>
</dbReference>
<reference evidence="12 13" key="1">
    <citation type="submission" date="2017-12" db="EMBL/GenBank/DDBJ databases">
        <title>Genome Sequence of a Multidrug-Resistant Candida haemulonii Isolate from a Patient with Chronic Leg Ulcers in Israel.</title>
        <authorList>
            <person name="Chow N.A."/>
            <person name="Gade L."/>
            <person name="Batra D."/>
            <person name="Rowe L.A."/>
            <person name="Ben-Ami R."/>
            <person name="Loparev V.N."/>
            <person name="Litvintseva A.P."/>
        </authorList>
    </citation>
    <scope>NUCLEOTIDE SEQUENCE [LARGE SCALE GENOMIC DNA]</scope>
    <source>
        <strain evidence="12 13">B11899</strain>
    </source>
</reference>
<dbReference type="GeneID" id="37006793"/>
<dbReference type="GO" id="GO:0071248">
    <property type="term" value="P:cellular response to metal ion"/>
    <property type="evidence" value="ECO:0007669"/>
    <property type="project" value="UniProtKB-ARBA"/>
</dbReference>
<evidence type="ECO:0000313" key="13">
    <source>
        <dbReference type="Proteomes" id="UP000244309"/>
    </source>
</evidence>
<dbReference type="PANTHER" id="PTHR16515">
    <property type="entry name" value="PR DOMAIN ZINC FINGER PROTEIN"/>
    <property type="match status" value="1"/>
</dbReference>
<evidence type="ECO:0000256" key="4">
    <source>
        <dbReference type="ARBA" id="ARBA00022771"/>
    </source>
</evidence>
<dbReference type="GO" id="GO:0006357">
    <property type="term" value="P:regulation of transcription by RNA polymerase II"/>
    <property type="evidence" value="ECO:0007669"/>
    <property type="project" value="UniProtKB-ARBA"/>
</dbReference>
<evidence type="ECO:0000256" key="3">
    <source>
        <dbReference type="ARBA" id="ARBA00022737"/>
    </source>
</evidence>
<keyword evidence="4 9" id="KW-0863">Zinc-finger</keyword>
<dbReference type="FunFam" id="3.30.160.60:FF:000181">
    <property type="entry name" value="C2H2 type zinc finger protein"/>
    <property type="match status" value="1"/>
</dbReference>
<dbReference type="InterPro" id="IPR050331">
    <property type="entry name" value="Zinc_finger"/>
</dbReference>
<organism evidence="12 13">
    <name type="scientific">Candidozyma haemuli</name>
    <dbReference type="NCBI Taxonomy" id="45357"/>
    <lineage>
        <taxon>Eukaryota</taxon>
        <taxon>Fungi</taxon>
        <taxon>Dikarya</taxon>
        <taxon>Ascomycota</taxon>
        <taxon>Saccharomycotina</taxon>
        <taxon>Pichiomycetes</taxon>
        <taxon>Metschnikowiaceae</taxon>
        <taxon>Candidozyma</taxon>
    </lineage>
</organism>
<dbReference type="PANTHER" id="PTHR16515:SF49">
    <property type="entry name" value="GASTRULA ZINC FINGER PROTEIN XLCGF49.1-LIKE-RELATED"/>
    <property type="match status" value="1"/>
</dbReference>
<dbReference type="SUPFAM" id="SSF57667">
    <property type="entry name" value="beta-beta-alpha zinc fingers"/>
    <property type="match status" value="2"/>
</dbReference>
<dbReference type="InterPro" id="IPR036236">
    <property type="entry name" value="Znf_C2H2_sf"/>
</dbReference>
<dbReference type="Gene3D" id="3.30.160.60">
    <property type="entry name" value="Classic Zinc Finger"/>
    <property type="match status" value="3"/>
</dbReference>
<dbReference type="PROSITE" id="PS50157">
    <property type="entry name" value="ZINC_FINGER_C2H2_2"/>
    <property type="match status" value="3"/>
</dbReference>
<evidence type="ECO:0000256" key="10">
    <source>
        <dbReference type="SAM" id="MobiDB-lite"/>
    </source>
</evidence>
<dbReference type="InterPro" id="IPR013087">
    <property type="entry name" value="Znf_C2H2_type"/>
</dbReference>
<comment type="caution">
    <text evidence="12">The sequence shown here is derived from an EMBL/GenBank/DDBJ whole genome shotgun (WGS) entry which is preliminary data.</text>
</comment>
<evidence type="ECO:0000256" key="8">
    <source>
        <dbReference type="ARBA" id="ARBA00023242"/>
    </source>
</evidence>
<dbReference type="OrthoDB" id="8117402at2759"/>
<comment type="subcellular location">
    <subcellularLocation>
        <location evidence="1">Nucleus</location>
    </subcellularLocation>
</comment>
<dbReference type="STRING" id="45357.A0A2V1AN66"/>
<feature type="region of interest" description="Disordered" evidence="10">
    <location>
        <begin position="27"/>
        <end position="59"/>
    </location>
</feature>
<gene>
    <name evidence="12" type="ORF">CXQ85_001462</name>
</gene>
<feature type="compositionally biased region" description="Polar residues" evidence="10">
    <location>
        <begin position="27"/>
        <end position="41"/>
    </location>
</feature>
<evidence type="ECO:0000256" key="5">
    <source>
        <dbReference type="ARBA" id="ARBA00022833"/>
    </source>
</evidence>
<accession>A0A2V1AN66</accession>
<feature type="compositionally biased region" description="Basic and acidic residues" evidence="10">
    <location>
        <begin position="209"/>
        <end position="218"/>
    </location>
</feature>
<keyword evidence="7" id="KW-0804">Transcription</keyword>
<dbReference type="RefSeq" id="XP_025340102.1">
    <property type="nucleotide sequence ID" value="XM_025485171.1"/>
</dbReference>
<dbReference type="GO" id="GO:0005634">
    <property type="term" value="C:nucleus"/>
    <property type="evidence" value="ECO:0007669"/>
    <property type="project" value="UniProtKB-SubCell"/>
</dbReference>
<keyword evidence="5" id="KW-0862">Zinc</keyword>
<dbReference type="Proteomes" id="UP000244309">
    <property type="component" value="Unassembled WGS sequence"/>
</dbReference>
<keyword evidence="13" id="KW-1185">Reference proteome</keyword>
<dbReference type="GO" id="GO:0008270">
    <property type="term" value="F:zinc ion binding"/>
    <property type="evidence" value="ECO:0007669"/>
    <property type="project" value="UniProtKB-KW"/>
</dbReference>
<evidence type="ECO:0000256" key="6">
    <source>
        <dbReference type="ARBA" id="ARBA00023015"/>
    </source>
</evidence>
<evidence type="ECO:0000256" key="7">
    <source>
        <dbReference type="ARBA" id="ARBA00023163"/>
    </source>
</evidence>
<feature type="domain" description="C2H2-type" evidence="11">
    <location>
        <begin position="315"/>
        <end position="349"/>
    </location>
</feature>
<dbReference type="GO" id="GO:0071468">
    <property type="term" value="P:cellular response to acidic pH"/>
    <property type="evidence" value="ECO:0007669"/>
    <property type="project" value="UniProtKB-ARBA"/>
</dbReference>
<keyword evidence="2" id="KW-0479">Metal-binding</keyword>
<evidence type="ECO:0000313" key="12">
    <source>
        <dbReference type="EMBL" id="PVH19162.1"/>
    </source>
</evidence>
<dbReference type="FunFam" id="3.30.160.60:FF:000100">
    <property type="entry name" value="Zinc finger 45-like"/>
    <property type="match status" value="1"/>
</dbReference>
<sequence>MSYPVYFQQDYSMARPFQQMGPSVVDNSQFQQLPSSSTLPGSSNYQYNQQMPQQMPQRMSQLVDYYQIQNQQNQQNQGQQNQSQQPSSQQQQHRQSRPMALPQIHTSGTPQPPSQQLDTPSSQDPKLSPPAFSLSVPVPQMNLSGMAQPVPQGYQQNYQQQPQPQNAILVQPVMTSRYSPLANGAQGAGPVSSPGHGYPLSPSSMSGEAQRRDSDESLKVPGTGINYNSLVSYTVSPASRRRRRSDYKMVGAENGQAKHTCQTCGKTFPKPYNLKSHMKTHSTERPYKCSMCPKSFARSHDRKRHEHLHQGVKNFKCEGFLKDGTTKWGCGKTFARSDALARHFRTETGWLCIKPLMDEAKEVESGRLQAEHPSYFQHSIALPPLRPQ</sequence>
<feature type="region of interest" description="Disordered" evidence="10">
    <location>
        <begin position="180"/>
        <end position="223"/>
    </location>
</feature>
<feature type="compositionally biased region" description="Low complexity" evidence="10">
    <location>
        <begin position="42"/>
        <end position="57"/>
    </location>
</feature>
<evidence type="ECO:0000256" key="1">
    <source>
        <dbReference type="ARBA" id="ARBA00004123"/>
    </source>
</evidence>
<evidence type="ECO:0000256" key="9">
    <source>
        <dbReference type="PROSITE-ProRule" id="PRU00042"/>
    </source>
</evidence>
<keyword evidence="3" id="KW-0677">Repeat</keyword>
<dbReference type="VEuPathDB" id="FungiDB:CXQ85_001462"/>
<dbReference type="SMART" id="SM00355">
    <property type="entry name" value="ZnF_C2H2"/>
    <property type="match status" value="2"/>
</dbReference>
<feature type="domain" description="C2H2-type" evidence="11">
    <location>
        <begin position="287"/>
        <end position="314"/>
    </location>
</feature>
<evidence type="ECO:0000256" key="2">
    <source>
        <dbReference type="ARBA" id="ARBA00022723"/>
    </source>
</evidence>
<name>A0A2V1AN66_9ASCO</name>
<proteinExistence type="predicted"/>
<dbReference type="Pfam" id="PF00096">
    <property type="entry name" value="zf-C2H2"/>
    <property type="match status" value="3"/>
</dbReference>